<proteinExistence type="inferred from homology"/>
<dbReference type="RefSeq" id="WP_255176292.1">
    <property type="nucleotide sequence ID" value="NZ_CP101462.1"/>
</dbReference>
<reference evidence="10" key="1">
    <citation type="submission" date="2022-07" db="EMBL/GenBank/DDBJ databases">
        <title>Complete genome of CX2.</title>
        <authorList>
            <person name="Cao G."/>
        </authorList>
    </citation>
    <scope>NUCLEOTIDE SEQUENCE</scope>
    <source>
        <strain evidence="10">CX2</strain>
    </source>
</reference>
<dbReference type="Pfam" id="PF02687">
    <property type="entry name" value="FtsX"/>
    <property type="match status" value="2"/>
</dbReference>
<gene>
    <name evidence="10" type="ORF">NMQ00_08165</name>
</gene>
<keyword evidence="2" id="KW-1003">Cell membrane</keyword>
<feature type="compositionally biased region" description="Polar residues" evidence="7">
    <location>
        <begin position="922"/>
        <end position="931"/>
    </location>
</feature>
<sequence>MLKFIWNSWWRNKERFILLLVGVLIVSTGLSYLVGLTESNKGTVVSELEKRWKSSYHIVVRPPGTRSVTEELDLLEPNYMSGLDGGITLEQYEQIKQISDIEVAAPIAMIGSYEYFKKIGTFQTDEPKVYRVKFIERTNTGAGIEEDISNLYVLGDWRPMEADPNYGMSPPDVGETIEPILPSNFMIAGIDPEAEASLVGLDKAVVKTGHSQYFSGSVDTSVNEEGIVQVPVIMSTENFVDMTMAYELEEVELPIDTTDTQEIANYVRDKGGKSYLESLSGKTIDEVEPVGSKEVHKEVIQSLLNGDPLGFSDENDAFNFLMMRPSSLDYETVTSPFAERWPFAYQVKPYEVPEDSIYPLKQMYRPLNMFSETGLDWPKVKLNYIGAFDPGKLDMARDPLTDLPMETYFPAKADWVIDANDEPVNPVKEMLPLNNDRGFLTRPPLVLTTLEAAAAILGDEPISAIRVNVSGVDELNEASEAKLQTVAKEIEETTGLITDVTLGSSPQMALTYLPGLKEGEALGWVQQPWVRLGSSFTIFEETKMGMGGVIASVILVAILYVFTSNVIMLYARKKEFAVLLSLGWGPRQLSRLLLIEAILLGGVVALIAWSILGAFLLAGDTATTWIRVVLIGFGGLGIYVLGSLVPMMMIRQIKPYEALRSGATTRGLRLVRAEGVLGMAFNQLVTQWKRTLLTLLAIAVPTSLFMFFLFVSVRLQGVMFTSLLGEYVALEVGTMHYVAMGVSLLIAVLTTTEVMWQNINERRSEIAILKATGWRSANVRRLVLVEGGLLGLLAGLLGLVVAGVLVWNVYGSLPLTEVLFLTATLLVPVLTGLIGALLPAQMAVSVLPYQAMRGTQVNTKRTERRFKWILGTVAGGLGAAVLTLFFFALPEGEKEPVQREVTEVQGTKGEKLGDLDSDSTDPESSPASSKTGAVEARGSKAYRYYEYDNPTYRDELVSIEKIVPTPDEVAPAKPGYKLVSVAVRGKTPQDDVDANGGTIKYHPPGFKLLDDNGEEYKVKSFSVVERGGWEHNSWLRVPSTSLVTLTYEVPENTARVALIVNGDIVAGEYVIGVDISNKPSDSSREIEKRGNDSYRYYEYDDPTYRDELVSIEKIVPTPAEVAPAKPGYKLVSVAVRGDTPKAGTDSDGGIIKYYPPGYKLLDDQGEEYKVKTFTVVERGGWEHNSWLRVPSTSLVTLTYEVPEETKRAALLVSGEIVGGDYVIAFDIN</sequence>
<evidence type="ECO:0000256" key="5">
    <source>
        <dbReference type="ARBA" id="ARBA00023136"/>
    </source>
</evidence>
<keyword evidence="4 8" id="KW-1133">Transmembrane helix</keyword>
<feature type="domain" description="ABC3 transporter permease C-terminal" evidence="9">
    <location>
        <begin position="549"/>
        <end position="655"/>
    </location>
</feature>
<evidence type="ECO:0000313" key="10">
    <source>
        <dbReference type="EMBL" id="UTT41543.1"/>
    </source>
</evidence>
<feature type="compositionally biased region" description="Basic and acidic residues" evidence="7">
    <location>
        <begin position="897"/>
        <end position="914"/>
    </location>
</feature>
<evidence type="ECO:0000256" key="4">
    <source>
        <dbReference type="ARBA" id="ARBA00022989"/>
    </source>
</evidence>
<dbReference type="Proteomes" id="UP001060325">
    <property type="component" value="Chromosome"/>
</dbReference>
<name>A0ABY5FJ99_9BACL</name>
<dbReference type="InterPro" id="IPR050250">
    <property type="entry name" value="Macrolide_Exporter_MacB"/>
</dbReference>
<evidence type="ECO:0000259" key="9">
    <source>
        <dbReference type="Pfam" id="PF02687"/>
    </source>
</evidence>
<feature type="domain" description="ABC3 transporter permease C-terminal" evidence="9">
    <location>
        <begin position="738"/>
        <end position="843"/>
    </location>
</feature>
<comment type="subcellular location">
    <subcellularLocation>
        <location evidence="1">Cell membrane</location>
        <topology evidence="1">Multi-pass membrane protein</topology>
    </subcellularLocation>
</comment>
<dbReference type="PANTHER" id="PTHR30572:SF4">
    <property type="entry name" value="ABC TRANSPORTER PERMEASE YTRF"/>
    <property type="match status" value="1"/>
</dbReference>
<dbReference type="EMBL" id="CP101462">
    <property type="protein sequence ID" value="UTT41543.1"/>
    <property type="molecule type" value="Genomic_DNA"/>
</dbReference>
<feature type="region of interest" description="Disordered" evidence="7">
    <location>
        <begin position="897"/>
        <end position="934"/>
    </location>
</feature>
<evidence type="ECO:0000313" key="11">
    <source>
        <dbReference type="Proteomes" id="UP001060325"/>
    </source>
</evidence>
<accession>A0ABY5FJ99</accession>
<feature type="transmembrane region" description="Helical" evidence="8">
    <location>
        <begin position="782"/>
        <end position="807"/>
    </location>
</feature>
<evidence type="ECO:0000256" key="6">
    <source>
        <dbReference type="ARBA" id="ARBA00038076"/>
    </source>
</evidence>
<comment type="similarity">
    <text evidence="6">Belongs to the ABC-4 integral membrane protein family.</text>
</comment>
<keyword evidence="5 8" id="KW-0472">Membrane</keyword>
<evidence type="ECO:0000256" key="8">
    <source>
        <dbReference type="SAM" id="Phobius"/>
    </source>
</evidence>
<dbReference type="InterPro" id="IPR003838">
    <property type="entry name" value="ABC3_permease_C"/>
</dbReference>
<organism evidence="10 11">
    <name type="scientific">Exiguobacterium aurantiacum</name>
    <dbReference type="NCBI Taxonomy" id="33987"/>
    <lineage>
        <taxon>Bacteria</taxon>
        <taxon>Bacillati</taxon>
        <taxon>Bacillota</taxon>
        <taxon>Bacilli</taxon>
        <taxon>Bacillales</taxon>
        <taxon>Bacillales Family XII. Incertae Sedis</taxon>
        <taxon>Exiguobacterium</taxon>
    </lineage>
</organism>
<keyword evidence="3 8" id="KW-0812">Transmembrane</keyword>
<feature type="transmembrane region" description="Helical" evidence="8">
    <location>
        <begin position="692"/>
        <end position="715"/>
    </location>
</feature>
<feature type="transmembrane region" description="Helical" evidence="8">
    <location>
        <begin position="544"/>
        <end position="571"/>
    </location>
</feature>
<feature type="transmembrane region" description="Helical" evidence="8">
    <location>
        <begin position="819"/>
        <end position="847"/>
    </location>
</feature>
<dbReference type="PANTHER" id="PTHR30572">
    <property type="entry name" value="MEMBRANE COMPONENT OF TRANSPORTER-RELATED"/>
    <property type="match status" value="1"/>
</dbReference>
<feature type="transmembrane region" description="Helical" evidence="8">
    <location>
        <begin position="592"/>
        <end position="618"/>
    </location>
</feature>
<evidence type="ECO:0000256" key="1">
    <source>
        <dbReference type="ARBA" id="ARBA00004651"/>
    </source>
</evidence>
<feature type="transmembrane region" description="Helical" evidence="8">
    <location>
        <begin position="735"/>
        <end position="756"/>
    </location>
</feature>
<evidence type="ECO:0000256" key="3">
    <source>
        <dbReference type="ARBA" id="ARBA00022692"/>
    </source>
</evidence>
<evidence type="ECO:0000256" key="2">
    <source>
        <dbReference type="ARBA" id="ARBA00022475"/>
    </source>
</evidence>
<protein>
    <submittedName>
        <fullName evidence="10">ABC transporter permease</fullName>
    </submittedName>
</protein>
<feature type="transmembrane region" description="Helical" evidence="8">
    <location>
        <begin position="868"/>
        <end position="889"/>
    </location>
</feature>
<evidence type="ECO:0000256" key="7">
    <source>
        <dbReference type="SAM" id="MobiDB-lite"/>
    </source>
</evidence>
<feature type="transmembrane region" description="Helical" evidence="8">
    <location>
        <begin position="624"/>
        <end position="645"/>
    </location>
</feature>
<keyword evidence="11" id="KW-1185">Reference proteome</keyword>